<reference evidence="2" key="1">
    <citation type="journal article" date="2015" name="Nature">
        <title>Complex archaea that bridge the gap between prokaryotes and eukaryotes.</title>
        <authorList>
            <person name="Spang A."/>
            <person name="Saw J.H."/>
            <person name="Jorgensen S.L."/>
            <person name="Zaremba-Niedzwiedzka K."/>
            <person name="Martijn J."/>
            <person name="Lind A.E."/>
            <person name="van Eijk R."/>
            <person name="Schleper C."/>
            <person name="Guy L."/>
            <person name="Ettema T.J."/>
        </authorList>
    </citation>
    <scope>NUCLEOTIDE SEQUENCE</scope>
</reference>
<dbReference type="Gene3D" id="3.40.50.720">
    <property type="entry name" value="NAD(P)-binding Rossmann-like Domain"/>
    <property type="match status" value="1"/>
</dbReference>
<comment type="similarity">
    <text evidence="1">Belongs to the short-chain dehydrogenases/reductases (SDR) family.</text>
</comment>
<dbReference type="EMBL" id="LAZR01028391">
    <property type="protein sequence ID" value="KKL62750.1"/>
    <property type="molecule type" value="Genomic_DNA"/>
</dbReference>
<evidence type="ECO:0000313" key="2">
    <source>
        <dbReference type="EMBL" id="KKL62750.1"/>
    </source>
</evidence>
<dbReference type="PRINTS" id="PR00081">
    <property type="entry name" value="GDHRDH"/>
</dbReference>
<dbReference type="CDD" id="cd05233">
    <property type="entry name" value="SDR_c"/>
    <property type="match status" value="1"/>
</dbReference>
<dbReference type="SUPFAM" id="SSF51735">
    <property type="entry name" value="NAD(P)-binding Rossmann-fold domains"/>
    <property type="match status" value="1"/>
</dbReference>
<protein>
    <submittedName>
        <fullName evidence="2">Uncharacterized protein</fullName>
    </submittedName>
</protein>
<comment type="caution">
    <text evidence="2">The sequence shown here is derived from an EMBL/GenBank/DDBJ whole genome shotgun (WGS) entry which is preliminary data.</text>
</comment>
<dbReference type="InterPro" id="IPR002347">
    <property type="entry name" value="SDR_fam"/>
</dbReference>
<dbReference type="PANTHER" id="PTHR42879">
    <property type="entry name" value="3-OXOACYL-(ACYL-CARRIER-PROTEIN) REDUCTASE"/>
    <property type="match status" value="1"/>
</dbReference>
<name>A0A0F9FZH9_9ZZZZ</name>
<proteinExistence type="inferred from homology"/>
<accession>A0A0F9FZH9</accession>
<sequence>MRTIAVFGGTGGLGSAVVPLLEEKYDVISLGSKGVDITSIAQVRRFFLDHEIDIVINMSGKKHDCFIGELSVGDLGPIKDMLDVNIMGNINILTCCLPYMIQKGWGRVIAISSIFAELNTPKNAIYSASKAFLDRLISVANRENIKYGVTCNTIQLGYWDEGMSSRVEMKYQDAAKAKIGLKRFGNAKELYNTIDFIIENEYVCGTNLRIDGGI</sequence>
<dbReference type="InterPro" id="IPR050259">
    <property type="entry name" value="SDR"/>
</dbReference>
<organism evidence="2">
    <name type="scientific">marine sediment metagenome</name>
    <dbReference type="NCBI Taxonomy" id="412755"/>
    <lineage>
        <taxon>unclassified sequences</taxon>
        <taxon>metagenomes</taxon>
        <taxon>ecological metagenomes</taxon>
    </lineage>
</organism>
<dbReference type="AlphaFoldDB" id="A0A0F9FZH9"/>
<dbReference type="InterPro" id="IPR036291">
    <property type="entry name" value="NAD(P)-bd_dom_sf"/>
</dbReference>
<dbReference type="Pfam" id="PF13561">
    <property type="entry name" value="adh_short_C2"/>
    <property type="match status" value="1"/>
</dbReference>
<evidence type="ECO:0000256" key="1">
    <source>
        <dbReference type="ARBA" id="ARBA00006484"/>
    </source>
</evidence>
<gene>
    <name evidence="2" type="ORF">LCGC14_2182100</name>
</gene>